<dbReference type="Gene3D" id="3.90.970.10">
    <property type="match status" value="1"/>
</dbReference>
<dbReference type="NCBIfam" id="TIGR01503">
    <property type="entry name" value="MthylAspMut_E"/>
    <property type="match status" value="1"/>
</dbReference>
<feature type="binding site" evidence="4">
    <location>
        <position position="289"/>
    </location>
    <ligand>
        <name>adenosylcob(III)alamin</name>
        <dbReference type="ChEBI" id="CHEBI:18408"/>
    </ligand>
</feature>
<dbReference type="Gene3D" id="3.20.20.240">
    <property type="entry name" value="Methylmalonyl-CoA mutase"/>
    <property type="match status" value="1"/>
</dbReference>
<feature type="binding site" evidence="4">
    <location>
        <position position="96"/>
    </location>
    <ligand>
        <name>L-glutamate</name>
        <dbReference type="ChEBI" id="CHEBI:29985"/>
    </ligand>
</feature>
<name>A0ABD5X3E7_9EURY</name>
<keyword evidence="3 4" id="KW-0170">Cobalt</keyword>
<feature type="binding site" evidence="4">
    <location>
        <position position="173"/>
    </location>
    <ligand>
        <name>L-glutamate</name>
        <dbReference type="ChEBI" id="CHEBI:29985"/>
    </ligand>
</feature>
<dbReference type="SUPFAM" id="SSF51703">
    <property type="entry name" value="Cobalamin (vitamin B12)-dependent enzymes"/>
    <property type="match status" value="1"/>
</dbReference>
<keyword evidence="2 4" id="KW-0413">Isomerase</keyword>
<proteinExistence type="inferred from homology"/>
<feature type="binding site" evidence="4">
    <location>
        <position position="177"/>
    </location>
    <ligand>
        <name>L-glutamate</name>
        <dbReference type="ChEBI" id="CHEBI:29985"/>
    </ligand>
</feature>
<evidence type="ECO:0000313" key="6">
    <source>
        <dbReference type="EMBL" id="MFC7125641.1"/>
    </source>
</evidence>
<comment type="similarity">
    <text evidence="4">Belongs to the methylaspartate mutase GlmE subunit family.</text>
</comment>
<feature type="binding site" evidence="4">
    <location>
        <position position="167"/>
    </location>
    <ligand>
        <name>L-glutamate</name>
        <dbReference type="ChEBI" id="CHEBI:29985"/>
    </ligand>
</feature>
<feature type="binding site" evidence="4">
    <location>
        <position position="322"/>
    </location>
    <ligand>
        <name>adenosylcob(III)alamin</name>
        <dbReference type="ChEBI" id="CHEBI:18408"/>
    </ligand>
</feature>
<comment type="caution">
    <text evidence="6">The sequence shown here is derived from an EMBL/GenBank/DDBJ whole genome shotgun (WGS) entry which is preliminary data.</text>
</comment>
<evidence type="ECO:0000256" key="2">
    <source>
        <dbReference type="ARBA" id="ARBA00023235"/>
    </source>
</evidence>
<dbReference type="GO" id="GO:0019553">
    <property type="term" value="P:L-glutamate catabolic process via L-citramalate"/>
    <property type="evidence" value="ECO:0007669"/>
    <property type="project" value="UniProtKB-UniRule"/>
</dbReference>
<comment type="caution">
    <text evidence="4">Lacks conserved residue(s) required for the propagation of feature annotation.</text>
</comment>
<comment type="cofactor">
    <cofactor evidence="4">
        <name>adenosylcob(III)alamin</name>
        <dbReference type="ChEBI" id="CHEBI:18408"/>
    </cofactor>
</comment>
<protein>
    <recommendedName>
        <fullName evidence="4">Glutamate mutase epsilon subunit</fullName>
        <ecNumber evidence="4">5.4.99.1</ecNumber>
    </recommendedName>
    <alternativeName>
        <fullName evidence="4">Glutamate mutase E chain</fullName>
    </alternativeName>
    <alternativeName>
        <fullName evidence="4">Glutamate mutase large subunit</fullName>
    </alternativeName>
    <alternativeName>
        <fullName evidence="4">Methylaspartate mutase</fullName>
    </alternativeName>
</protein>
<feature type="binding site" evidence="4">
    <location>
        <position position="62"/>
    </location>
    <ligand>
        <name>L-glutamate</name>
        <dbReference type="ChEBI" id="CHEBI:29985"/>
    </ligand>
</feature>
<dbReference type="Pfam" id="PF06368">
    <property type="entry name" value="Met_asp_mut_E"/>
    <property type="match status" value="1"/>
</dbReference>
<dbReference type="PIRSF" id="PIRSF001495">
    <property type="entry name" value="Met_asp_mut_epsi"/>
    <property type="match status" value="1"/>
</dbReference>
<comment type="catalytic activity">
    <reaction evidence="4">
        <text>(2S,3S)-3-methyl-L-aspartate = L-glutamate</text>
        <dbReference type="Rhea" id="RHEA:12857"/>
        <dbReference type="ChEBI" id="CHEBI:29985"/>
        <dbReference type="ChEBI" id="CHEBI:58724"/>
        <dbReference type="EC" id="5.4.99.1"/>
    </reaction>
</comment>
<reference evidence="6 7" key="1">
    <citation type="journal article" date="2014" name="Int. J. Syst. Evol. Microbiol.">
        <title>Complete genome sequence of Corynebacterium casei LMG S-19264T (=DSM 44701T), isolated from a smear-ripened cheese.</title>
        <authorList>
            <consortium name="US DOE Joint Genome Institute (JGI-PGF)"/>
            <person name="Walter F."/>
            <person name="Albersmeier A."/>
            <person name="Kalinowski J."/>
            <person name="Ruckert C."/>
        </authorList>
    </citation>
    <scope>NUCLEOTIDE SEQUENCE [LARGE SCALE GENOMIC DNA]</scope>
    <source>
        <strain evidence="6 7">CGMCC 4.7215</strain>
    </source>
</reference>
<dbReference type="CDD" id="cd00245">
    <property type="entry name" value="Glm_e"/>
    <property type="match status" value="1"/>
</dbReference>
<dbReference type="InterPro" id="IPR014714">
    <property type="entry name" value="Glu_mut_E_C_dom_sf"/>
</dbReference>
<evidence type="ECO:0000256" key="1">
    <source>
        <dbReference type="ARBA" id="ARBA00022628"/>
    </source>
</evidence>
<comment type="subunit">
    <text evidence="4">Heterotetramer composed of 2 epsilon subunits (GlmE) and 2 sigma subunits (GlmS). GlmE exists as a homodimer and GlmS as a monomer.</text>
</comment>
<feature type="binding site" evidence="4">
    <location>
        <position position="64"/>
    </location>
    <ligand>
        <name>adenosylcob(III)alamin</name>
        <dbReference type="ChEBI" id="CHEBI:18408"/>
    </ligand>
</feature>
<sequence length="500" mass="54281">MLRDERIPDEELIEVESALRERWPTGADAEFESAIAYHESLPTTKRFADALESADQPLLQPRAGVPCLDDQTELLRYLDKEGGADLLPTTIDSYTRDNEYEKAQRGLEEARESGEDTLNGFPAVNHGVEACRELVEAVDAPIEVRHGTPDARLLAIITLAGGFQSFEGGPISYNIPYTKEHDLKETIEHWQFIDRLCGAYTKRGVRINREPFGPLTGTLVPPSIAIAVMVVEGLLAATQGVRSLTLGYGQVGNVVQDVAALRALRELGEEYLPNDVVVTTVFHEWMGGFPPDEARANGVIGLGGATAALAQPDKVITKSPQEFQGVPTQEANAAGLRTTRQLIDMMAEQEIIIDGIDKEQELIERTARSLLDAVFDHGDGDVARGVVAAFNSGALDVPFAPSDSAKADVLPARDDDGRVRILQWGDLAVDQEIRDIHDARLDERARTEGRSRSFRMVADDVDAISDGKLIGRPTASESDSEESGRATDGTDTIGGEGDAD</sequence>
<dbReference type="EMBL" id="JBHSZQ010000008">
    <property type="protein sequence ID" value="MFC7125641.1"/>
    <property type="molecule type" value="Genomic_DNA"/>
</dbReference>
<evidence type="ECO:0000256" key="3">
    <source>
        <dbReference type="ARBA" id="ARBA00023285"/>
    </source>
</evidence>
<comment type="pathway">
    <text evidence="4">Amino-acid degradation; L-glutamate degradation via mesaconate pathway; acetate and pyruvate from L-glutamate: step 1/4.</text>
</comment>
<dbReference type="RefSeq" id="WP_267636972.1">
    <property type="nucleotide sequence ID" value="NZ_JAODIY010000008.1"/>
</dbReference>
<dbReference type="HAMAP" id="MF_01923">
    <property type="entry name" value="Me_Asp_mutase_E"/>
    <property type="match status" value="1"/>
</dbReference>
<gene>
    <name evidence="4" type="primary">glmE</name>
    <name evidence="6" type="ORF">ACFQJ7_06265</name>
</gene>
<dbReference type="InterPro" id="IPR016176">
    <property type="entry name" value="Cbl-dep_enz_cat"/>
</dbReference>
<feature type="binding site" evidence="4">
    <location>
        <begin position="145"/>
        <end position="146"/>
    </location>
    <ligand>
        <name>L-glutamate</name>
        <dbReference type="ChEBI" id="CHEBI:29985"/>
    </ligand>
</feature>
<dbReference type="GO" id="GO:0050097">
    <property type="term" value="F:methylaspartate mutase activity"/>
    <property type="evidence" value="ECO:0007669"/>
    <property type="project" value="UniProtKB-UniRule"/>
</dbReference>
<feature type="binding site" evidence="4">
    <location>
        <position position="318"/>
    </location>
    <ligand>
        <name>adenosylcob(III)alamin</name>
        <dbReference type="ChEBI" id="CHEBI:18408"/>
    </ligand>
</feature>
<evidence type="ECO:0000313" key="7">
    <source>
        <dbReference type="Proteomes" id="UP001596414"/>
    </source>
</evidence>
<comment type="function">
    <text evidence="4">Catalyzes the carbon skeleton rearrangement of L-glutamate to L-threo-3-methylaspartate ((2S,3S)-3-methylaspartate).</text>
</comment>
<feature type="binding site" evidence="4">
    <location>
        <position position="119"/>
    </location>
    <ligand>
        <name>adenosylcob(III)alamin</name>
        <dbReference type="ChEBI" id="CHEBI:18408"/>
    </ligand>
</feature>
<dbReference type="GO" id="GO:0031419">
    <property type="term" value="F:cobalamin binding"/>
    <property type="evidence" value="ECO:0007669"/>
    <property type="project" value="UniProtKB-KW"/>
</dbReference>
<dbReference type="Proteomes" id="UP001596414">
    <property type="component" value="Unassembled WGS sequence"/>
</dbReference>
<feature type="region of interest" description="Disordered" evidence="5">
    <location>
        <begin position="465"/>
        <end position="500"/>
    </location>
</feature>
<dbReference type="EC" id="5.4.99.1" evidence="4"/>
<keyword evidence="1 4" id="KW-0846">Cobalamin</keyword>
<organism evidence="6 7">
    <name type="scientific">Halovenus rubra</name>
    <dbReference type="NCBI Taxonomy" id="869890"/>
    <lineage>
        <taxon>Archaea</taxon>
        <taxon>Methanobacteriati</taxon>
        <taxon>Methanobacteriota</taxon>
        <taxon>Stenosarchaea group</taxon>
        <taxon>Halobacteria</taxon>
        <taxon>Halobacteriales</taxon>
        <taxon>Haloarculaceae</taxon>
        <taxon>Halovenus</taxon>
    </lineage>
</organism>
<evidence type="ECO:0000256" key="4">
    <source>
        <dbReference type="HAMAP-Rule" id="MF_01923"/>
    </source>
</evidence>
<feature type="binding site" evidence="4">
    <location>
        <position position="176"/>
    </location>
    <ligand>
        <name>adenosylcob(III)alamin</name>
        <dbReference type="ChEBI" id="CHEBI:18408"/>
    </ligand>
</feature>
<dbReference type="AlphaFoldDB" id="A0ABD5X3E7"/>
<accession>A0ABD5X3E7</accession>
<evidence type="ECO:0000256" key="5">
    <source>
        <dbReference type="SAM" id="MobiDB-lite"/>
    </source>
</evidence>
<dbReference type="InterPro" id="IPR006396">
    <property type="entry name" value="Glu_mut_E"/>
</dbReference>